<evidence type="ECO:0000256" key="3">
    <source>
        <dbReference type="ARBA" id="ARBA00022475"/>
    </source>
</evidence>
<dbReference type="EMBL" id="LR214970">
    <property type="protein sequence ID" value="VEU61079.1"/>
    <property type="molecule type" value="Genomic_DNA"/>
</dbReference>
<evidence type="ECO:0000256" key="5">
    <source>
        <dbReference type="ARBA" id="ARBA00022989"/>
    </source>
</evidence>
<evidence type="ECO:0000313" key="9">
    <source>
        <dbReference type="Proteomes" id="UP000290942"/>
    </source>
</evidence>
<evidence type="ECO:0000256" key="2">
    <source>
        <dbReference type="ARBA" id="ARBA00005262"/>
    </source>
</evidence>
<reference evidence="8 9" key="1">
    <citation type="submission" date="2019-01" db="EMBL/GenBank/DDBJ databases">
        <authorList>
            <consortium name="Pathogen Informatics"/>
        </authorList>
    </citation>
    <scope>NUCLEOTIDE SEQUENCE [LARGE SCALE GENOMIC DNA]</scope>
    <source>
        <strain evidence="8 9">NCTC10122</strain>
    </source>
</reference>
<sequence>MNNYTKKPTFWNVCLLIIMVTFIGFGGGNAMMPVIKRYVVDKYQWLDNDEFDRNVVVTNMLPGPIAIQSLTYIAIRALGTFKGILAVVFASMPHVALTISLIFVANLVPRDYLIVIQTGVLVAITGSLIGFAWNYFKKGIKETKVSLWIILFLITLAFSVFVPTPYNIPVAIMFLIIAIYSIIFLVKRKQERKLKATPIEKEEEK</sequence>
<dbReference type="GO" id="GO:0005886">
    <property type="term" value="C:plasma membrane"/>
    <property type="evidence" value="ECO:0007669"/>
    <property type="project" value="UniProtKB-SubCell"/>
</dbReference>
<protein>
    <submittedName>
        <fullName evidence="8">Chromate transporter</fullName>
    </submittedName>
</protein>
<dbReference type="RefSeq" id="WP_129687890.1">
    <property type="nucleotide sequence ID" value="NZ_LR214970.1"/>
</dbReference>
<accession>A0A449A9X0</accession>
<evidence type="ECO:0000256" key="4">
    <source>
        <dbReference type="ARBA" id="ARBA00022692"/>
    </source>
</evidence>
<dbReference type="PANTHER" id="PTHR43663">
    <property type="entry name" value="CHROMATE TRANSPORT PROTEIN-RELATED"/>
    <property type="match status" value="1"/>
</dbReference>
<keyword evidence="5 7" id="KW-1133">Transmembrane helix</keyword>
<feature type="transmembrane region" description="Helical" evidence="7">
    <location>
        <begin position="12"/>
        <end position="35"/>
    </location>
</feature>
<comment type="subcellular location">
    <subcellularLocation>
        <location evidence="1">Cell membrane</location>
        <topology evidence="1">Multi-pass membrane protein</topology>
    </subcellularLocation>
</comment>
<feature type="transmembrane region" description="Helical" evidence="7">
    <location>
        <begin position="84"/>
        <end position="108"/>
    </location>
</feature>
<keyword evidence="4 7" id="KW-0812">Transmembrane</keyword>
<feature type="transmembrane region" description="Helical" evidence="7">
    <location>
        <begin position="114"/>
        <end position="133"/>
    </location>
</feature>
<dbReference type="AlphaFoldDB" id="A0A449A9X0"/>
<feature type="transmembrane region" description="Helical" evidence="7">
    <location>
        <begin position="55"/>
        <end position="75"/>
    </location>
</feature>
<evidence type="ECO:0000313" key="8">
    <source>
        <dbReference type="EMBL" id="VEU61079.1"/>
    </source>
</evidence>
<dbReference type="GO" id="GO:0015109">
    <property type="term" value="F:chromate transmembrane transporter activity"/>
    <property type="evidence" value="ECO:0007669"/>
    <property type="project" value="InterPro"/>
</dbReference>
<dbReference type="Pfam" id="PF02417">
    <property type="entry name" value="Chromate_transp"/>
    <property type="match status" value="1"/>
</dbReference>
<evidence type="ECO:0000256" key="6">
    <source>
        <dbReference type="ARBA" id="ARBA00023136"/>
    </source>
</evidence>
<feature type="transmembrane region" description="Helical" evidence="7">
    <location>
        <begin position="145"/>
        <end position="162"/>
    </location>
</feature>
<keyword evidence="3" id="KW-1003">Cell membrane</keyword>
<gene>
    <name evidence="8" type="primary">chrA</name>
    <name evidence="8" type="ORF">NCTC10122_00671</name>
</gene>
<dbReference type="InterPro" id="IPR052518">
    <property type="entry name" value="CHR_Transporter"/>
</dbReference>
<evidence type="ECO:0000256" key="7">
    <source>
        <dbReference type="SAM" id="Phobius"/>
    </source>
</evidence>
<feature type="transmembrane region" description="Helical" evidence="7">
    <location>
        <begin position="168"/>
        <end position="186"/>
    </location>
</feature>
<name>A0A449A9X0_9BACT</name>
<keyword evidence="6 7" id="KW-0472">Membrane</keyword>
<evidence type="ECO:0000256" key="1">
    <source>
        <dbReference type="ARBA" id="ARBA00004651"/>
    </source>
</evidence>
<proteinExistence type="inferred from homology"/>
<comment type="similarity">
    <text evidence="2">Belongs to the chromate ion transporter (CHR) (TC 2.A.51) family.</text>
</comment>
<dbReference type="PANTHER" id="PTHR43663:SF1">
    <property type="entry name" value="CHROMATE TRANSPORTER"/>
    <property type="match status" value="1"/>
</dbReference>
<dbReference type="InterPro" id="IPR003370">
    <property type="entry name" value="Chromate_transpt"/>
</dbReference>
<dbReference type="Proteomes" id="UP000290942">
    <property type="component" value="Chromosome"/>
</dbReference>
<organism evidence="8 9">
    <name type="scientific">Mycoplasmopsis bovigenitalium</name>
    <dbReference type="NCBI Taxonomy" id="2112"/>
    <lineage>
        <taxon>Bacteria</taxon>
        <taxon>Bacillati</taxon>
        <taxon>Mycoplasmatota</taxon>
        <taxon>Mycoplasmoidales</taxon>
        <taxon>Metamycoplasmataceae</taxon>
        <taxon>Mycoplasmopsis</taxon>
    </lineage>
</organism>